<name>A0A382XWL1_9ZZZZ</name>
<reference evidence="1" key="1">
    <citation type="submission" date="2018-05" db="EMBL/GenBank/DDBJ databases">
        <authorList>
            <person name="Lanie J.A."/>
            <person name="Ng W.-L."/>
            <person name="Kazmierczak K.M."/>
            <person name="Andrzejewski T.M."/>
            <person name="Davidsen T.M."/>
            <person name="Wayne K.J."/>
            <person name="Tettelin H."/>
            <person name="Glass J.I."/>
            <person name="Rusch D."/>
            <person name="Podicherti R."/>
            <person name="Tsui H.-C.T."/>
            <person name="Winkler M.E."/>
        </authorList>
    </citation>
    <scope>NUCLEOTIDE SEQUENCE</scope>
</reference>
<dbReference type="AlphaFoldDB" id="A0A382XWL1"/>
<dbReference type="EMBL" id="UINC01170568">
    <property type="protein sequence ID" value="SVD74678.1"/>
    <property type="molecule type" value="Genomic_DNA"/>
</dbReference>
<proteinExistence type="predicted"/>
<sequence>MEANNIKIAETVSASQKLQASDAKLLLGSASRLVAMKGKKVSEFNLLDKVNKDSVNAMLGPTGNLRAPTIRVGSTYLVGYNEEIFSAEFA</sequence>
<gene>
    <name evidence="1" type="ORF">METZ01_LOCUS427532</name>
</gene>
<organism evidence="1">
    <name type="scientific">marine metagenome</name>
    <dbReference type="NCBI Taxonomy" id="408172"/>
    <lineage>
        <taxon>unclassified sequences</taxon>
        <taxon>metagenomes</taxon>
        <taxon>ecological metagenomes</taxon>
    </lineage>
</organism>
<accession>A0A382XWL1</accession>
<evidence type="ECO:0008006" key="2">
    <source>
        <dbReference type="Google" id="ProtNLM"/>
    </source>
</evidence>
<protein>
    <recommendedName>
        <fullName evidence="2">Glutaredoxin domain-containing protein</fullName>
    </recommendedName>
</protein>
<evidence type="ECO:0000313" key="1">
    <source>
        <dbReference type="EMBL" id="SVD74678.1"/>
    </source>
</evidence>